<sequence length="89" mass="9388">MTAERTRLEIHYISQNYLSGPLRQGGGAPPAALPAFPKPSECNAHSESHFGVSKLPPRSDPGAPSAAPRERLRGLIALLEGISTAVTQS</sequence>
<keyword evidence="3" id="KW-1185">Reference proteome</keyword>
<comment type="caution">
    <text evidence="2">The sequence shown here is derived from an EMBL/GenBank/DDBJ whole genome shotgun (WGS) entry which is preliminary data.</text>
</comment>
<dbReference type="AlphaFoldDB" id="A0A4Z2JH39"/>
<evidence type="ECO:0000313" key="2">
    <source>
        <dbReference type="EMBL" id="TNN88562.1"/>
    </source>
</evidence>
<protein>
    <submittedName>
        <fullName evidence="2">Uncharacterized protein</fullName>
    </submittedName>
</protein>
<evidence type="ECO:0000313" key="3">
    <source>
        <dbReference type="Proteomes" id="UP000314294"/>
    </source>
</evidence>
<name>A0A4Z2JH39_9TELE</name>
<dbReference type="Proteomes" id="UP000314294">
    <property type="component" value="Unassembled WGS sequence"/>
</dbReference>
<dbReference type="EMBL" id="SRLO01000005">
    <property type="protein sequence ID" value="TNN88562.1"/>
    <property type="molecule type" value="Genomic_DNA"/>
</dbReference>
<feature type="region of interest" description="Disordered" evidence="1">
    <location>
        <begin position="23"/>
        <end position="69"/>
    </location>
</feature>
<evidence type="ECO:0000256" key="1">
    <source>
        <dbReference type="SAM" id="MobiDB-lite"/>
    </source>
</evidence>
<organism evidence="2 3">
    <name type="scientific">Liparis tanakae</name>
    <name type="common">Tanaka's snailfish</name>
    <dbReference type="NCBI Taxonomy" id="230148"/>
    <lineage>
        <taxon>Eukaryota</taxon>
        <taxon>Metazoa</taxon>
        <taxon>Chordata</taxon>
        <taxon>Craniata</taxon>
        <taxon>Vertebrata</taxon>
        <taxon>Euteleostomi</taxon>
        <taxon>Actinopterygii</taxon>
        <taxon>Neopterygii</taxon>
        <taxon>Teleostei</taxon>
        <taxon>Neoteleostei</taxon>
        <taxon>Acanthomorphata</taxon>
        <taxon>Eupercaria</taxon>
        <taxon>Perciformes</taxon>
        <taxon>Cottioidei</taxon>
        <taxon>Cottales</taxon>
        <taxon>Liparidae</taxon>
        <taxon>Liparis</taxon>
    </lineage>
</organism>
<accession>A0A4Z2JH39</accession>
<gene>
    <name evidence="2" type="ORF">EYF80_001345</name>
</gene>
<reference evidence="2 3" key="1">
    <citation type="submission" date="2019-03" db="EMBL/GenBank/DDBJ databases">
        <title>First draft genome of Liparis tanakae, snailfish: a comprehensive survey of snailfish specific genes.</title>
        <authorList>
            <person name="Kim W."/>
            <person name="Song I."/>
            <person name="Jeong J.-H."/>
            <person name="Kim D."/>
            <person name="Kim S."/>
            <person name="Ryu S."/>
            <person name="Song J.Y."/>
            <person name="Lee S.K."/>
        </authorList>
    </citation>
    <scope>NUCLEOTIDE SEQUENCE [LARGE SCALE GENOMIC DNA]</scope>
    <source>
        <tissue evidence="2">Muscle</tissue>
    </source>
</reference>
<proteinExistence type="predicted"/>